<evidence type="ECO:0000259" key="2">
    <source>
        <dbReference type="Pfam" id="PF06985"/>
    </source>
</evidence>
<dbReference type="InterPro" id="IPR058525">
    <property type="entry name" value="DUF8212"/>
</dbReference>
<reference evidence="4 5" key="1">
    <citation type="journal article" date="2015" name="Sci. Rep.">
        <title>Chromosome-level genome map provides insights into diverse defense mechanisms in the medicinal fungus Ganoderma sinense.</title>
        <authorList>
            <person name="Zhu Y."/>
            <person name="Xu J."/>
            <person name="Sun C."/>
            <person name="Zhou S."/>
            <person name="Xu H."/>
            <person name="Nelson D.R."/>
            <person name="Qian J."/>
            <person name="Song J."/>
            <person name="Luo H."/>
            <person name="Xiang L."/>
            <person name="Li Y."/>
            <person name="Xu Z."/>
            <person name="Ji A."/>
            <person name="Wang L."/>
            <person name="Lu S."/>
            <person name="Hayward A."/>
            <person name="Sun W."/>
            <person name="Li X."/>
            <person name="Schwartz D.C."/>
            <person name="Wang Y."/>
            <person name="Chen S."/>
        </authorList>
    </citation>
    <scope>NUCLEOTIDE SEQUENCE [LARGE SCALE GENOMIC DNA]</scope>
    <source>
        <strain evidence="4 5">ZZ0214-1</strain>
    </source>
</reference>
<accession>A0A2G8SKY3</accession>
<feature type="domain" description="DUF8212" evidence="3">
    <location>
        <begin position="279"/>
        <end position="460"/>
    </location>
</feature>
<comment type="caution">
    <text evidence="4">The sequence shown here is derived from an EMBL/GenBank/DDBJ whole genome shotgun (WGS) entry which is preliminary data.</text>
</comment>
<dbReference type="STRING" id="1077348.A0A2G8SKY3"/>
<feature type="compositionally biased region" description="Polar residues" evidence="1">
    <location>
        <begin position="540"/>
        <end position="556"/>
    </location>
</feature>
<feature type="domain" description="Heterokaryon incompatibility" evidence="2">
    <location>
        <begin position="28"/>
        <end position="191"/>
    </location>
</feature>
<dbReference type="OrthoDB" id="2749026at2759"/>
<evidence type="ECO:0000259" key="3">
    <source>
        <dbReference type="Pfam" id="PF26640"/>
    </source>
</evidence>
<sequence length="742" mass="84025">MRLLDTHTGQFVEKDPSPVQVWREKVKYAILSHTWDADGEQTHKELMKIQKRYVGECLFPVAIGPDGLVPALSAIWQDPNLSPKIRDACRVAREDGYQYLWIDSCCIDKTSSSELSEAINSMFAWYKWATICYAYLADVPPLSHEDKDQSSLKDEDKDSLENKDDDLQVQVGRSAAFRLSRWFKRGWTLQELLAPEILIFLSKDWKPLGSKKELSGHVNAITKISVDALSNQRLLSKFSVAQRLSWASNRRTTRVEDRAYSLLGIFNINMPTLYGEGKRAFQRLQEEILRRIPDQSIFAFCDSRYFPSRRSPHVILVDNLDPGLKFWYQDESKGYNKRISCYYSSSSSMLSTSPDNFLRAHRIPLAQLIYHYPDLPPLDYSFTPYGILTHIPLIPLSVFQSDIPIEYEGENSEWYLAVLGCELVDHPGRLLARACRLIPSTSGTNILSRGRKSYVVKREKISIFSDSKSDFKKVHISGDNTDIFFALSASVLVQTSPLARVFPVYLSQDDQDHEIFDEDITRRPHKTINLMLKKNGTPGPCSSGSPNGDKPTTTLSLRWPDRDNPNTHWLTISRPAWQGAGDVRDTITIEYRHILEDDGNSLSIIAHASGMLGGYPTDSADITWKDEMPWETRYLDSQKMVILENGKGGRVKVDLSLEYLAINNYLIDAHTTWFNKRPCLEPEDGNTTALVPPLDSEDYAPGPSEDPGSRRALEDGSVAPQGGAKRSRASGRLRGGLIAYRR</sequence>
<feature type="compositionally biased region" description="Low complexity" evidence="1">
    <location>
        <begin position="732"/>
        <end position="742"/>
    </location>
</feature>
<dbReference type="InterPro" id="IPR010730">
    <property type="entry name" value="HET"/>
</dbReference>
<keyword evidence="5" id="KW-1185">Reference proteome</keyword>
<gene>
    <name evidence="4" type="ORF">GSI_03196</name>
</gene>
<feature type="region of interest" description="Disordered" evidence="1">
    <location>
        <begin position="684"/>
        <end position="742"/>
    </location>
</feature>
<evidence type="ECO:0000313" key="5">
    <source>
        <dbReference type="Proteomes" id="UP000230002"/>
    </source>
</evidence>
<dbReference type="Pfam" id="PF06985">
    <property type="entry name" value="HET"/>
    <property type="match status" value="1"/>
</dbReference>
<dbReference type="Proteomes" id="UP000230002">
    <property type="component" value="Unassembled WGS sequence"/>
</dbReference>
<dbReference type="PANTHER" id="PTHR10622:SF10">
    <property type="entry name" value="HET DOMAIN-CONTAINING PROTEIN"/>
    <property type="match status" value="1"/>
</dbReference>
<dbReference type="EMBL" id="AYKW01000005">
    <property type="protein sequence ID" value="PIL34421.1"/>
    <property type="molecule type" value="Genomic_DNA"/>
</dbReference>
<dbReference type="PANTHER" id="PTHR10622">
    <property type="entry name" value="HET DOMAIN-CONTAINING PROTEIN"/>
    <property type="match status" value="1"/>
</dbReference>
<protein>
    <submittedName>
        <fullName evidence="4">Uncharacterized protein</fullName>
    </submittedName>
</protein>
<proteinExistence type="predicted"/>
<feature type="region of interest" description="Disordered" evidence="1">
    <location>
        <begin position="534"/>
        <end position="560"/>
    </location>
</feature>
<dbReference type="AlphaFoldDB" id="A0A2G8SKY3"/>
<organism evidence="4 5">
    <name type="scientific">Ganoderma sinense ZZ0214-1</name>
    <dbReference type="NCBI Taxonomy" id="1077348"/>
    <lineage>
        <taxon>Eukaryota</taxon>
        <taxon>Fungi</taxon>
        <taxon>Dikarya</taxon>
        <taxon>Basidiomycota</taxon>
        <taxon>Agaricomycotina</taxon>
        <taxon>Agaricomycetes</taxon>
        <taxon>Polyporales</taxon>
        <taxon>Polyporaceae</taxon>
        <taxon>Ganoderma</taxon>
    </lineage>
</organism>
<dbReference type="Pfam" id="PF26640">
    <property type="entry name" value="DUF8212"/>
    <property type="match status" value="1"/>
</dbReference>
<name>A0A2G8SKY3_9APHY</name>
<evidence type="ECO:0000256" key="1">
    <source>
        <dbReference type="SAM" id="MobiDB-lite"/>
    </source>
</evidence>
<evidence type="ECO:0000313" key="4">
    <source>
        <dbReference type="EMBL" id="PIL34421.1"/>
    </source>
</evidence>